<dbReference type="Proteomes" id="UP000325827">
    <property type="component" value="Unassembled WGS sequence"/>
</dbReference>
<gene>
    <name evidence="1" type="ORF">F6B43_13715</name>
</gene>
<proteinExistence type="predicted"/>
<protein>
    <submittedName>
        <fullName evidence="1">Uncharacterized protein</fullName>
    </submittedName>
</protein>
<dbReference type="OrthoDB" id="374377at85006"/>
<organism evidence="1 2">
    <name type="scientific">Microbacterium rhizomatis</name>
    <dbReference type="NCBI Taxonomy" id="1631477"/>
    <lineage>
        <taxon>Bacteria</taxon>
        <taxon>Bacillati</taxon>
        <taxon>Actinomycetota</taxon>
        <taxon>Actinomycetes</taxon>
        <taxon>Micrococcales</taxon>
        <taxon>Microbacteriaceae</taxon>
        <taxon>Microbacterium</taxon>
    </lineage>
</organism>
<evidence type="ECO:0000313" key="1">
    <source>
        <dbReference type="EMBL" id="KAA9108427.1"/>
    </source>
</evidence>
<name>A0A5J5J224_9MICO</name>
<sequence>MSVQPRYPLEVVHTLSTLELASRTLAEVVDRLVAIRSEASDLLAATDWQTASARLFHRRAAGWRGDLDALIDTARLLDDDVGIARGRALAAAWWAGV</sequence>
<comment type="caution">
    <text evidence="1">The sequence shown here is derived from an EMBL/GenBank/DDBJ whole genome shotgun (WGS) entry which is preliminary data.</text>
</comment>
<keyword evidence="2" id="KW-1185">Reference proteome</keyword>
<dbReference type="RefSeq" id="WP_150449459.1">
    <property type="nucleotide sequence ID" value="NZ_VYSA01000002.1"/>
</dbReference>
<evidence type="ECO:0000313" key="2">
    <source>
        <dbReference type="Proteomes" id="UP000325827"/>
    </source>
</evidence>
<accession>A0A5J5J224</accession>
<reference evidence="2" key="1">
    <citation type="submission" date="2019-09" db="EMBL/GenBank/DDBJ databases">
        <title>Mumia zhuanghuii sp. nov. isolated from the intestinal contents of plateau pika (Ochotona curzoniae) in the Qinghai-Tibet plateau of China.</title>
        <authorList>
            <person name="Tian Z."/>
        </authorList>
    </citation>
    <scope>NUCLEOTIDE SEQUENCE [LARGE SCALE GENOMIC DNA]</scope>
    <source>
        <strain evidence="2">JCM 30598</strain>
    </source>
</reference>
<dbReference type="EMBL" id="VYSA01000002">
    <property type="protein sequence ID" value="KAA9108427.1"/>
    <property type="molecule type" value="Genomic_DNA"/>
</dbReference>
<dbReference type="AlphaFoldDB" id="A0A5J5J224"/>